<organism evidence="2 3">
    <name type="scientific">Dactylosporangium roseum</name>
    <dbReference type="NCBI Taxonomy" id="47989"/>
    <lineage>
        <taxon>Bacteria</taxon>
        <taxon>Bacillati</taxon>
        <taxon>Actinomycetota</taxon>
        <taxon>Actinomycetes</taxon>
        <taxon>Micromonosporales</taxon>
        <taxon>Micromonosporaceae</taxon>
        <taxon>Dactylosporangium</taxon>
    </lineage>
</organism>
<dbReference type="Proteomes" id="UP001058271">
    <property type="component" value="Chromosome"/>
</dbReference>
<keyword evidence="3" id="KW-1185">Reference proteome</keyword>
<evidence type="ECO:0008006" key="4">
    <source>
        <dbReference type="Google" id="ProtNLM"/>
    </source>
</evidence>
<evidence type="ECO:0000313" key="2">
    <source>
        <dbReference type="EMBL" id="UWZ37478.1"/>
    </source>
</evidence>
<reference evidence="2" key="1">
    <citation type="submission" date="2021-04" db="EMBL/GenBank/DDBJ databases">
        <title>Biosynthetic gene clusters of Dactylosporangioum roseum.</title>
        <authorList>
            <person name="Hartkoorn R.C."/>
            <person name="Beaudoing E."/>
            <person name="Hot D."/>
            <person name="Moureu S."/>
        </authorList>
    </citation>
    <scope>NUCLEOTIDE SEQUENCE</scope>
    <source>
        <strain evidence="2">NRRL B-16295</strain>
    </source>
</reference>
<dbReference type="RefSeq" id="WP_260726835.1">
    <property type="nucleotide sequence ID" value="NZ_BAAABS010000070.1"/>
</dbReference>
<protein>
    <recommendedName>
        <fullName evidence="4">DUF222 domain-containing protein</fullName>
    </recommendedName>
</protein>
<gene>
    <name evidence="2" type="ORF">Drose_04135</name>
</gene>
<accession>A0ABY5Z5Y5</accession>
<evidence type="ECO:0000313" key="3">
    <source>
        <dbReference type="Proteomes" id="UP001058271"/>
    </source>
</evidence>
<dbReference type="EMBL" id="CP073721">
    <property type="protein sequence ID" value="UWZ37478.1"/>
    <property type="molecule type" value="Genomic_DNA"/>
</dbReference>
<feature type="region of interest" description="Disordered" evidence="1">
    <location>
        <begin position="169"/>
        <end position="208"/>
    </location>
</feature>
<name>A0ABY5Z5Y5_9ACTN</name>
<proteinExistence type="predicted"/>
<evidence type="ECO:0000256" key="1">
    <source>
        <dbReference type="SAM" id="MobiDB-lite"/>
    </source>
</evidence>
<feature type="compositionally biased region" description="Low complexity" evidence="1">
    <location>
        <begin position="199"/>
        <end position="208"/>
    </location>
</feature>
<sequence length="208" mass="22585">MEWDIESIIDEAEPAEATVVITVKGSLRSEYDLLEAQLGGMTQAVTSLAGDSPATGIAERMAALTEQMRAYERPFKLRALTPRRSWRNLMAKRPVKTPGMSDEEYLDAYHPWLCSIVAATVAQPEMTQQQAERLADRLSDGDWKKLANAAWEVNDESREVPFSVAASVLTRSSGARSKRPETSDNPAPGSLAGSPEPSPSTSTTSTTG</sequence>